<dbReference type="Proteomes" id="UP000601736">
    <property type="component" value="Unassembled WGS sequence"/>
</dbReference>
<evidence type="ECO:0000313" key="2">
    <source>
        <dbReference type="EMBL" id="CAE6499962.1"/>
    </source>
</evidence>
<organism evidence="2 3">
    <name type="scientific">Nitrosomonas nitrosa</name>
    <dbReference type="NCBI Taxonomy" id="52442"/>
    <lineage>
        <taxon>Bacteria</taxon>
        <taxon>Pseudomonadati</taxon>
        <taxon>Pseudomonadota</taxon>
        <taxon>Betaproteobacteria</taxon>
        <taxon>Nitrosomonadales</taxon>
        <taxon>Nitrosomonadaceae</taxon>
        <taxon>Nitrosomonas</taxon>
    </lineage>
</organism>
<accession>A0A8H8YYD9</accession>
<name>A0A8H8YYD9_9PROT</name>
<comment type="caution">
    <text evidence="2">The sequence shown here is derived from an EMBL/GenBank/DDBJ whole genome shotgun (WGS) entry which is preliminary data.</text>
</comment>
<proteinExistence type="predicted"/>
<dbReference type="SUPFAM" id="SSF56672">
    <property type="entry name" value="DNA/RNA polymerases"/>
    <property type="match status" value="1"/>
</dbReference>
<gene>
    <name evidence="2" type="ORF">NMYAN_180047</name>
</gene>
<dbReference type="PROSITE" id="PS50878">
    <property type="entry name" value="RT_POL"/>
    <property type="match status" value="1"/>
</dbReference>
<protein>
    <recommendedName>
        <fullName evidence="1">Reverse transcriptase domain-containing protein</fullName>
    </recommendedName>
</protein>
<dbReference type="EMBL" id="CAJNAP010000010">
    <property type="protein sequence ID" value="CAE6499962.1"/>
    <property type="molecule type" value="Genomic_DNA"/>
</dbReference>
<evidence type="ECO:0000313" key="3">
    <source>
        <dbReference type="Proteomes" id="UP000601736"/>
    </source>
</evidence>
<dbReference type="Pfam" id="PF00078">
    <property type="entry name" value="RVT_1"/>
    <property type="match status" value="1"/>
</dbReference>
<dbReference type="InterPro" id="IPR000477">
    <property type="entry name" value="RT_dom"/>
</dbReference>
<reference evidence="2" key="1">
    <citation type="submission" date="2021-02" db="EMBL/GenBank/DDBJ databases">
        <authorList>
            <person name="Han P."/>
        </authorList>
    </citation>
    <scope>NUCLEOTIDE SEQUENCE</scope>
    <source>
        <strain evidence="2">Nitrosomonas nitrosa 18-3D</strain>
    </source>
</reference>
<evidence type="ECO:0000259" key="1">
    <source>
        <dbReference type="PROSITE" id="PS50878"/>
    </source>
</evidence>
<feature type="domain" description="Reverse transcriptase" evidence="1">
    <location>
        <begin position="1"/>
        <end position="100"/>
    </location>
</feature>
<sequence length="256" mass="29564">MLANIYLHYVLDIWFEKRFARSCRGRAKLIRYADDFVACFTHEEDAKRFSAALIERLAEFALEVEPSKTALLRFGSYAKRQCAKLGLSRPPSFDFLGFTHYVTWSRSKRFMVGRKTQGSRINKKLKEVGVRLAKLRTSGGHAMMDYTKRHLQGHIAYFGVSGNSRSLKTYIYRVSRVLFKWLNRRSQRKSVIGRALVRCSKHGYRRYVSSTTYILTIVDDSSWEPDGVTLQVRFCEGGKCEACRYSPIKNCCSCAE</sequence>
<dbReference type="AlphaFoldDB" id="A0A8H8YYD9"/>
<dbReference type="InterPro" id="IPR043502">
    <property type="entry name" value="DNA/RNA_pol_sf"/>
</dbReference>